<reference evidence="2 3" key="1">
    <citation type="submission" date="2018-09" db="EMBL/GenBank/DDBJ databases">
        <title>Gemmobacter lutimaris sp. nov., a marine bacterium isolated from tidal flat.</title>
        <authorList>
            <person name="Lee D.W."/>
            <person name="Yoo Y."/>
            <person name="Kim J.-J."/>
            <person name="Kim B.S."/>
        </authorList>
    </citation>
    <scope>NUCLEOTIDE SEQUENCE [LARGE SCALE GENOMIC DNA]</scope>
    <source>
        <strain evidence="2 3">YJ-T1-11</strain>
    </source>
</reference>
<dbReference type="Proteomes" id="UP000266649">
    <property type="component" value="Unassembled WGS sequence"/>
</dbReference>
<accession>A0A398BT58</accession>
<evidence type="ECO:0000313" key="3">
    <source>
        <dbReference type="Proteomes" id="UP000266649"/>
    </source>
</evidence>
<dbReference type="SUPFAM" id="SSF47413">
    <property type="entry name" value="lambda repressor-like DNA-binding domains"/>
    <property type="match status" value="1"/>
</dbReference>
<organism evidence="2 3">
    <name type="scientific">Gemmobacter lutimaris</name>
    <dbReference type="NCBI Taxonomy" id="2306023"/>
    <lineage>
        <taxon>Bacteria</taxon>
        <taxon>Pseudomonadati</taxon>
        <taxon>Pseudomonadota</taxon>
        <taxon>Alphaproteobacteria</taxon>
        <taxon>Rhodobacterales</taxon>
        <taxon>Paracoccaceae</taxon>
        <taxon>Gemmobacter</taxon>
    </lineage>
</organism>
<dbReference type="RefSeq" id="WP_119135210.1">
    <property type="nucleotide sequence ID" value="NZ_QXXQ01000006.1"/>
</dbReference>
<evidence type="ECO:0000313" key="2">
    <source>
        <dbReference type="EMBL" id="RID91608.1"/>
    </source>
</evidence>
<comment type="caution">
    <text evidence="2">The sequence shown here is derived from an EMBL/GenBank/DDBJ whole genome shotgun (WGS) entry which is preliminary data.</text>
</comment>
<protein>
    <submittedName>
        <fullName evidence="2">XRE family transcriptional regulator</fullName>
    </submittedName>
</protein>
<proteinExistence type="predicted"/>
<feature type="domain" description="HTH cro/C1-type" evidence="1">
    <location>
        <begin position="30"/>
        <end position="72"/>
    </location>
</feature>
<sequence length="266" mass="30710">MAKAPLTPTEARSIFGRNLRQLCEGGPPISALCQQIGINRTQFNRYLSGEAFPRPDILARICTHFDVDARILLEPLDELRRSIPDRFLMEMRDKLLIGKSRPVDAEILPDAIYRFWRKSFMFQGKIVTNVALIRTRGEVTLFKGFEENLLAQQENPNARRFPRLAYFGLVRQHLDGVSIYCQDRQNQSNINFFEFGLEGNMRFYPGFSLLVRRRIDGMNRMTAAVLERLPNDPALWRAIVRQDTVHDMSYAPPIVQRALTRIPDGL</sequence>
<keyword evidence="3" id="KW-1185">Reference proteome</keyword>
<dbReference type="GO" id="GO:0003677">
    <property type="term" value="F:DNA binding"/>
    <property type="evidence" value="ECO:0007669"/>
    <property type="project" value="InterPro"/>
</dbReference>
<dbReference type="InterPro" id="IPR010982">
    <property type="entry name" value="Lambda_DNA-bd_dom_sf"/>
</dbReference>
<dbReference type="PROSITE" id="PS50943">
    <property type="entry name" value="HTH_CROC1"/>
    <property type="match status" value="1"/>
</dbReference>
<gene>
    <name evidence="2" type="ORF">D2N39_12995</name>
</gene>
<dbReference type="AlphaFoldDB" id="A0A398BT58"/>
<dbReference type="Pfam" id="PF13443">
    <property type="entry name" value="HTH_26"/>
    <property type="match status" value="1"/>
</dbReference>
<dbReference type="InterPro" id="IPR001387">
    <property type="entry name" value="Cro/C1-type_HTH"/>
</dbReference>
<dbReference type="EMBL" id="QXXQ01000006">
    <property type="protein sequence ID" value="RID91608.1"/>
    <property type="molecule type" value="Genomic_DNA"/>
</dbReference>
<evidence type="ECO:0000259" key="1">
    <source>
        <dbReference type="PROSITE" id="PS50943"/>
    </source>
</evidence>
<dbReference type="CDD" id="cd00093">
    <property type="entry name" value="HTH_XRE"/>
    <property type="match status" value="1"/>
</dbReference>
<dbReference type="OrthoDB" id="8902678at2"/>
<name>A0A398BT58_9RHOB</name>
<dbReference type="Gene3D" id="1.10.260.40">
    <property type="entry name" value="lambda repressor-like DNA-binding domains"/>
    <property type="match status" value="1"/>
</dbReference>